<evidence type="ECO:0000259" key="1">
    <source>
        <dbReference type="Pfam" id="PF14130"/>
    </source>
</evidence>
<name>A0A011P4Q1_9PROT</name>
<dbReference type="InterPro" id="IPR040836">
    <property type="entry name" value="SAVED"/>
</dbReference>
<dbReference type="PATRIC" id="fig|1454003.3.peg.395"/>
<dbReference type="Pfam" id="PF18145">
    <property type="entry name" value="SAVED"/>
    <property type="match status" value="1"/>
</dbReference>
<dbReference type="EMBL" id="JEMX01000010">
    <property type="protein sequence ID" value="EXI82601.1"/>
    <property type="molecule type" value="Genomic_DNA"/>
</dbReference>
<reference evidence="3 4" key="1">
    <citation type="submission" date="2014-02" db="EMBL/GenBank/DDBJ databases">
        <title>Expanding our view of genomic diversity in Candidatus Accumulibacter clades.</title>
        <authorList>
            <person name="Skennerton C.T."/>
            <person name="Barr J.J."/>
            <person name="Slater F.R."/>
            <person name="Bond P.L."/>
            <person name="Tyson G.W."/>
        </authorList>
    </citation>
    <scope>NUCLEOTIDE SEQUENCE [LARGE SCALE GENOMIC DNA]</scope>
    <source>
        <strain evidence="4">BA-92</strain>
    </source>
</reference>
<gene>
    <name evidence="3" type="ORF">AW10_00387</name>
</gene>
<accession>A0A011P4Q1</accession>
<evidence type="ECO:0000313" key="3">
    <source>
        <dbReference type="EMBL" id="EXI82601.1"/>
    </source>
</evidence>
<dbReference type="AlphaFoldDB" id="A0A011P4Q1"/>
<feature type="domain" description="SMODS-associated and fused to various effectors" evidence="2">
    <location>
        <begin position="285"/>
        <end position="466"/>
    </location>
</feature>
<feature type="domain" description="CD-NTase associated protein 4-like DNA endonuclease" evidence="1">
    <location>
        <begin position="12"/>
        <end position="109"/>
    </location>
</feature>
<dbReference type="STRING" id="1454003.AW10_00387"/>
<dbReference type="GO" id="GO:0004518">
    <property type="term" value="F:nuclease activity"/>
    <property type="evidence" value="ECO:0007669"/>
    <property type="project" value="InterPro"/>
</dbReference>
<protein>
    <submittedName>
        <fullName evidence="3">Uncharacterized protein</fullName>
    </submittedName>
</protein>
<sequence length="467" mass="51201">MKVPLFQRQSTGGVVARDGFDYQDAFLLQHIPLYLSQSAFSHAASELLGDVEVRYHRPGGGTFCVLHEAKRNQLTKNDFWAEVARFLELHGEAPDEYVRFVLVCGDFNGDFDPLFRKLERYRGPAESLNTDSSIRASAKADIEATIVGLGQTKEVARFVLERVSFVKYSDSDVAGSFTTMLATHLPTMADMRGREIAAFRMRCKKLVDTSTKGLILRRSLETELVECAPDLAQAWLGTATRLQLLSQPSARFEELALEVEPFNGSSRGALGANKWAEICEQLTATGQFVLASRARRGVLLSAKQRMSLACTVGYCLSATRGFTLQMEHNGQVLDISSHERSGDKFFEISEDLPHPAGDEGIASISFPYPGQEDVVAAARSLGLAAAPKAFLVSGAVLTNVGALNTAVNEAKAALAAFRSRHRLSRVHLFIKVPAVFAMALGHRLNGVGVVQLYDWVEVAYQPTVELR</sequence>
<proteinExistence type="predicted"/>
<dbReference type="Proteomes" id="UP000021816">
    <property type="component" value="Unassembled WGS sequence"/>
</dbReference>
<comment type="caution">
    <text evidence="3">The sequence shown here is derived from an EMBL/GenBank/DDBJ whole genome shotgun (WGS) entry which is preliminary data.</text>
</comment>
<evidence type="ECO:0000259" key="2">
    <source>
        <dbReference type="Pfam" id="PF18145"/>
    </source>
</evidence>
<dbReference type="NCBIfam" id="NF033611">
    <property type="entry name" value="SAVED"/>
    <property type="match status" value="1"/>
</dbReference>
<evidence type="ECO:0000313" key="4">
    <source>
        <dbReference type="Proteomes" id="UP000021816"/>
    </source>
</evidence>
<dbReference type="Pfam" id="PF14130">
    <property type="entry name" value="Cap4_nuclease"/>
    <property type="match status" value="1"/>
</dbReference>
<dbReference type="InterPro" id="IPR025382">
    <property type="entry name" value="Cap4-like_endonuclease_dom"/>
</dbReference>
<organism evidence="3 4">
    <name type="scientific">Candidatus Accumulibacter appositus</name>
    <dbReference type="NCBI Taxonomy" id="1454003"/>
    <lineage>
        <taxon>Bacteria</taxon>
        <taxon>Pseudomonadati</taxon>
        <taxon>Pseudomonadota</taxon>
        <taxon>Betaproteobacteria</taxon>
        <taxon>Candidatus Accumulibacter</taxon>
    </lineage>
</organism>